<dbReference type="InterPro" id="IPR026877">
    <property type="entry name" value="DXPR_C"/>
</dbReference>
<evidence type="ECO:0000256" key="5">
    <source>
        <dbReference type="ARBA" id="ARBA00023002"/>
    </source>
</evidence>
<evidence type="ECO:0000256" key="3">
    <source>
        <dbReference type="ARBA" id="ARBA00022723"/>
    </source>
</evidence>
<evidence type="ECO:0000259" key="10">
    <source>
        <dbReference type="Pfam" id="PF02670"/>
    </source>
</evidence>
<keyword evidence="6 9" id="KW-0464">Manganese</keyword>
<comment type="catalytic activity">
    <reaction evidence="8">
        <text>2-C-methyl-D-erythritol 4-phosphate + NADP(+) = 1-deoxy-D-xylulose 5-phosphate + NADPH + H(+)</text>
        <dbReference type="Rhea" id="RHEA:13717"/>
        <dbReference type="ChEBI" id="CHEBI:15378"/>
        <dbReference type="ChEBI" id="CHEBI:57783"/>
        <dbReference type="ChEBI" id="CHEBI:57792"/>
        <dbReference type="ChEBI" id="CHEBI:58262"/>
        <dbReference type="ChEBI" id="CHEBI:58349"/>
        <dbReference type="EC" id="1.1.1.267"/>
    </reaction>
    <physiologicalReaction direction="right-to-left" evidence="8">
        <dbReference type="Rhea" id="RHEA:13719"/>
    </physiologicalReaction>
</comment>
<feature type="binding site" evidence="9">
    <location>
        <position position="152"/>
    </location>
    <ligand>
        <name>1-deoxy-D-xylulose 5-phosphate</name>
        <dbReference type="ChEBI" id="CHEBI:57792"/>
    </ligand>
</feature>
<dbReference type="InterPro" id="IPR036169">
    <property type="entry name" value="DXPR_C_sf"/>
</dbReference>
<dbReference type="SUPFAM" id="SSF69055">
    <property type="entry name" value="1-deoxy-D-xylulose-5-phosphate reductoisomerase, C-terminal domain"/>
    <property type="match status" value="1"/>
</dbReference>
<dbReference type="SUPFAM" id="SSF51735">
    <property type="entry name" value="NAD(P)-binding Rossmann-fold domains"/>
    <property type="match status" value="1"/>
</dbReference>
<feature type="binding site" evidence="9">
    <location>
        <position position="150"/>
    </location>
    <ligand>
        <name>Mn(2+)</name>
        <dbReference type="ChEBI" id="CHEBI:29035"/>
    </ligand>
</feature>
<name>A0ABT1NCA2_9FIRM</name>
<gene>
    <name evidence="9" type="primary">dxr</name>
    <name evidence="13" type="ORF">LJD61_00150</name>
</gene>
<evidence type="ECO:0000256" key="1">
    <source>
        <dbReference type="ARBA" id="ARBA00005094"/>
    </source>
</evidence>
<keyword evidence="9" id="KW-0460">Magnesium</keyword>
<dbReference type="Gene3D" id="1.10.1740.10">
    <property type="match status" value="1"/>
</dbReference>
<keyword evidence="3 9" id="KW-0479">Metal-binding</keyword>
<feature type="binding site" evidence="9">
    <location>
        <position position="151"/>
    </location>
    <ligand>
        <name>1-deoxy-D-xylulose 5-phosphate</name>
        <dbReference type="ChEBI" id="CHEBI:57792"/>
    </ligand>
</feature>
<sequence>MKNISILGSTGSIGCQTLDVIRNNRDEFNVCALTANSNIDILYKQVLEFDPDIVVVADYEKYKEFKSSIASYNKHIEILHGEDGLNCAATYEKTDIVMSALVGIAGLKPTYSAVEKGKTVALANKETLVTAGRIVTNTAKEKNAFIIPVDSEHSAIFQCIDRNREFISKIILTASGGPFRKKTAQELKDVTLSDALQHPNWNMGKKITIDSATLMNKGLEVIEARWLFDMAAQNIQVYIHPESIIHSMVEFIDGAVLAQLGVPDMKIPIQYSLTYPERIVASDSKLDFSKHNSLSFGEPDTDRFPCLKLAYDALLDGDSSCIALNGANEVAVSLFLQGKIGFTEIYDMVAKVLEGHSKININSLDDVFQVDNWSRNVALELYKKR</sequence>
<feature type="binding site" evidence="9">
    <location>
        <position position="11"/>
    </location>
    <ligand>
        <name>NADPH</name>
        <dbReference type="ChEBI" id="CHEBI:57783"/>
    </ligand>
</feature>
<feature type="binding site" evidence="9">
    <location>
        <position position="10"/>
    </location>
    <ligand>
        <name>NADPH</name>
        <dbReference type="ChEBI" id="CHEBI:57783"/>
    </ligand>
</feature>
<feature type="domain" description="1-deoxy-D-xylulose 5-phosphate reductoisomerase C-terminal" evidence="11">
    <location>
        <begin position="146"/>
        <end position="228"/>
    </location>
</feature>
<accession>A0ABT1NCA2</accession>
<evidence type="ECO:0000256" key="6">
    <source>
        <dbReference type="ARBA" id="ARBA00023211"/>
    </source>
</evidence>
<evidence type="ECO:0000256" key="9">
    <source>
        <dbReference type="HAMAP-Rule" id="MF_00183"/>
    </source>
</evidence>
<dbReference type="EMBL" id="JAJEKE010000001">
    <property type="protein sequence ID" value="MCQ1527961.1"/>
    <property type="molecule type" value="Genomic_DNA"/>
</dbReference>
<dbReference type="GO" id="GO:0030604">
    <property type="term" value="F:1-deoxy-D-xylulose-5-phosphate reductoisomerase activity"/>
    <property type="evidence" value="ECO:0007669"/>
    <property type="project" value="UniProtKB-EC"/>
</dbReference>
<dbReference type="Gene3D" id="3.40.50.720">
    <property type="entry name" value="NAD(P)-binding Rossmann-like Domain"/>
    <property type="match status" value="1"/>
</dbReference>
<dbReference type="SUPFAM" id="SSF55347">
    <property type="entry name" value="Glyceraldehyde-3-phosphate dehydrogenase-like, C-terminal domain"/>
    <property type="match status" value="1"/>
</dbReference>
<feature type="binding site" evidence="9">
    <location>
        <position position="220"/>
    </location>
    <ligand>
        <name>1-deoxy-D-xylulose 5-phosphate</name>
        <dbReference type="ChEBI" id="CHEBI:57792"/>
    </ligand>
</feature>
<keyword evidence="7 9" id="KW-0414">Isoprene biosynthesis</keyword>
<dbReference type="InterPro" id="IPR013644">
    <property type="entry name" value="DXP_reductoisomerase_C"/>
</dbReference>
<dbReference type="InterPro" id="IPR013512">
    <property type="entry name" value="DXP_reductoisomerase_N"/>
</dbReference>
<evidence type="ECO:0000259" key="11">
    <source>
        <dbReference type="Pfam" id="PF08436"/>
    </source>
</evidence>
<feature type="binding site" evidence="9">
    <location>
        <position position="217"/>
    </location>
    <ligand>
        <name>1-deoxy-D-xylulose 5-phosphate</name>
        <dbReference type="ChEBI" id="CHEBI:57792"/>
    </ligand>
</feature>
<feature type="binding site" evidence="9">
    <location>
        <position position="175"/>
    </location>
    <ligand>
        <name>1-deoxy-D-xylulose 5-phosphate</name>
        <dbReference type="ChEBI" id="CHEBI:57792"/>
    </ligand>
</feature>
<comment type="function">
    <text evidence="9">Catalyzes the NADPH-dependent rearrangement and reduction of 1-deoxy-D-xylulose-5-phosphate (DXP) to 2-C-methyl-D-erythritol 4-phosphate (MEP).</text>
</comment>
<keyword evidence="14" id="KW-1185">Reference proteome</keyword>
<feature type="binding site" evidence="9">
    <location>
        <position position="12"/>
    </location>
    <ligand>
        <name>NADPH</name>
        <dbReference type="ChEBI" id="CHEBI:57783"/>
    </ligand>
</feature>
<dbReference type="RefSeq" id="WP_255225477.1">
    <property type="nucleotide sequence ID" value="NZ_JAJEKE010000001.1"/>
</dbReference>
<dbReference type="PANTHER" id="PTHR30525:SF0">
    <property type="entry name" value="1-DEOXY-D-XYLULOSE 5-PHOSPHATE REDUCTOISOMERASE, CHLOROPLASTIC"/>
    <property type="match status" value="1"/>
</dbReference>
<evidence type="ECO:0000256" key="2">
    <source>
        <dbReference type="ARBA" id="ARBA00006825"/>
    </source>
</evidence>
<evidence type="ECO:0000256" key="4">
    <source>
        <dbReference type="ARBA" id="ARBA00022857"/>
    </source>
</evidence>
<dbReference type="NCBIfam" id="TIGR00243">
    <property type="entry name" value="Dxr"/>
    <property type="match status" value="1"/>
</dbReference>
<comment type="similarity">
    <text evidence="2 9">Belongs to the DXR family.</text>
</comment>
<feature type="binding site" evidence="9">
    <location>
        <position position="126"/>
    </location>
    <ligand>
        <name>NADPH</name>
        <dbReference type="ChEBI" id="CHEBI:57783"/>
    </ligand>
</feature>
<dbReference type="InterPro" id="IPR036291">
    <property type="entry name" value="NAD(P)-bd_dom_sf"/>
</dbReference>
<feature type="binding site" evidence="9">
    <location>
        <position position="13"/>
    </location>
    <ligand>
        <name>NADPH</name>
        <dbReference type="ChEBI" id="CHEBI:57783"/>
    </ligand>
</feature>
<dbReference type="EC" id="1.1.1.267" evidence="9"/>
<comment type="cofactor">
    <cofactor evidence="9">
        <name>Mg(2+)</name>
        <dbReference type="ChEBI" id="CHEBI:18420"/>
    </cofactor>
    <cofactor evidence="9">
        <name>Mn(2+)</name>
        <dbReference type="ChEBI" id="CHEBI:29035"/>
    </cofactor>
</comment>
<feature type="binding site" evidence="9">
    <location>
        <position position="204"/>
    </location>
    <ligand>
        <name>NADPH</name>
        <dbReference type="ChEBI" id="CHEBI:57783"/>
    </ligand>
</feature>
<protein>
    <recommendedName>
        <fullName evidence="9">1-deoxy-D-xylulose 5-phosphate reductoisomerase</fullName>
        <shortName evidence="9">DXP reductoisomerase</shortName>
        <ecNumber evidence="9">1.1.1.267</ecNumber>
    </recommendedName>
    <alternativeName>
        <fullName evidence="9">1-deoxyxylulose-5-phosphate reductoisomerase</fullName>
    </alternativeName>
    <alternativeName>
        <fullName evidence="9">2-C-methyl-D-erythritol 4-phosphate synthase</fullName>
    </alternativeName>
</protein>
<keyword evidence="5 9" id="KW-0560">Oxidoreductase</keyword>
<evidence type="ECO:0000256" key="8">
    <source>
        <dbReference type="ARBA" id="ARBA00048543"/>
    </source>
</evidence>
<feature type="binding site" evidence="9">
    <location>
        <position position="124"/>
    </location>
    <ligand>
        <name>NADPH</name>
        <dbReference type="ChEBI" id="CHEBI:57783"/>
    </ligand>
</feature>
<comment type="caution">
    <text evidence="9">Lacks conserved residue(s) required for the propagation of feature annotation.</text>
</comment>
<feature type="domain" description="DXP reductoisomerase C-terminal" evidence="12">
    <location>
        <begin position="260"/>
        <end position="376"/>
    </location>
</feature>
<evidence type="ECO:0000313" key="14">
    <source>
        <dbReference type="Proteomes" id="UP001651880"/>
    </source>
</evidence>
<feature type="binding site" evidence="9">
    <location>
        <position position="216"/>
    </location>
    <ligand>
        <name>1-deoxy-D-xylulose 5-phosphate</name>
        <dbReference type="ChEBI" id="CHEBI:57792"/>
    </ligand>
</feature>
<reference evidence="13 14" key="1">
    <citation type="submission" date="2021-10" db="EMBL/GenBank/DDBJ databases">
        <title>Lutispora strain m25 sp. nov., a thermophilic, non-spore-forming bacterium isolated from a lab-scale methanogenic bioreactor digesting anaerobic sludge.</title>
        <authorList>
            <person name="El Houari A."/>
            <person name="Mcdonald J."/>
        </authorList>
    </citation>
    <scope>NUCLEOTIDE SEQUENCE [LARGE SCALE GENOMIC DNA]</scope>
    <source>
        <strain evidence="14">m25</strain>
    </source>
</reference>
<feature type="binding site" evidence="9">
    <location>
        <position position="38"/>
    </location>
    <ligand>
        <name>NADPH</name>
        <dbReference type="ChEBI" id="CHEBI:57783"/>
    </ligand>
</feature>
<dbReference type="PIRSF" id="PIRSF006205">
    <property type="entry name" value="Dxp_reductismrs"/>
    <property type="match status" value="1"/>
</dbReference>
<dbReference type="Pfam" id="PF02670">
    <property type="entry name" value="DXP_reductoisom"/>
    <property type="match status" value="1"/>
</dbReference>
<dbReference type="Proteomes" id="UP001651880">
    <property type="component" value="Unassembled WGS sequence"/>
</dbReference>
<proteinExistence type="inferred from homology"/>
<comment type="caution">
    <text evidence="13">The sequence shown here is derived from an EMBL/GenBank/DDBJ whole genome shotgun (WGS) entry which is preliminary data.</text>
</comment>
<dbReference type="PANTHER" id="PTHR30525">
    <property type="entry name" value="1-DEOXY-D-XYLULOSE 5-PHOSPHATE REDUCTOISOMERASE"/>
    <property type="match status" value="1"/>
</dbReference>
<dbReference type="HAMAP" id="MF_00183">
    <property type="entry name" value="DXP_reductoisom"/>
    <property type="match status" value="1"/>
</dbReference>
<feature type="binding site" evidence="9">
    <location>
        <position position="211"/>
    </location>
    <ligand>
        <name>1-deoxy-D-xylulose 5-phosphate</name>
        <dbReference type="ChEBI" id="CHEBI:57792"/>
    </ligand>
</feature>
<feature type="binding site" evidence="9">
    <location>
        <position position="220"/>
    </location>
    <ligand>
        <name>Mn(2+)</name>
        <dbReference type="ChEBI" id="CHEBI:29035"/>
    </ligand>
</feature>
<feature type="binding site" evidence="9">
    <location>
        <position position="198"/>
    </location>
    <ligand>
        <name>1-deoxy-D-xylulose 5-phosphate</name>
        <dbReference type="ChEBI" id="CHEBI:57792"/>
    </ligand>
</feature>
<dbReference type="InterPro" id="IPR003821">
    <property type="entry name" value="DXP_reductoisomerase"/>
</dbReference>
<dbReference type="PROSITE" id="PS51257">
    <property type="entry name" value="PROKAR_LIPOPROTEIN"/>
    <property type="match status" value="1"/>
</dbReference>
<evidence type="ECO:0000313" key="13">
    <source>
        <dbReference type="EMBL" id="MCQ1527961.1"/>
    </source>
</evidence>
<dbReference type="Pfam" id="PF13288">
    <property type="entry name" value="DXPR_C"/>
    <property type="match status" value="1"/>
</dbReference>
<organism evidence="13 14">
    <name type="scientific">Lutispora saccharofermentans</name>
    <dbReference type="NCBI Taxonomy" id="3024236"/>
    <lineage>
        <taxon>Bacteria</taxon>
        <taxon>Bacillati</taxon>
        <taxon>Bacillota</taxon>
        <taxon>Clostridia</taxon>
        <taxon>Lutisporales</taxon>
        <taxon>Lutisporaceae</taxon>
        <taxon>Lutispora</taxon>
    </lineage>
</organism>
<dbReference type="Pfam" id="PF08436">
    <property type="entry name" value="DXP_redisom_C"/>
    <property type="match status" value="1"/>
</dbReference>
<evidence type="ECO:0000259" key="12">
    <source>
        <dbReference type="Pfam" id="PF13288"/>
    </source>
</evidence>
<keyword evidence="4 9" id="KW-0521">NADP</keyword>
<feature type="binding site" evidence="9">
    <location>
        <position position="152"/>
    </location>
    <ligand>
        <name>Mn(2+)</name>
        <dbReference type="ChEBI" id="CHEBI:29035"/>
    </ligand>
</feature>
<feature type="domain" description="1-deoxy-D-xylulose 5-phosphate reductoisomerase N-terminal" evidence="10">
    <location>
        <begin position="4"/>
        <end position="132"/>
    </location>
</feature>
<dbReference type="NCBIfam" id="NF009114">
    <property type="entry name" value="PRK12464.1"/>
    <property type="match status" value="1"/>
</dbReference>
<evidence type="ECO:0000256" key="7">
    <source>
        <dbReference type="ARBA" id="ARBA00023229"/>
    </source>
</evidence>
<feature type="binding site" evidence="9">
    <location>
        <position position="125"/>
    </location>
    <ligand>
        <name>1-deoxy-D-xylulose 5-phosphate</name>
        <dbReference type="ChEBI" id="CHEBI:57792"/>
    </ligand>
</feature>
<comment type="pathway">
    <text evidence="1 9">Isoprenoid biosynthesis; isopentenyl diphosphate biosynthesis via DXP pathway; isopentenyl diphosphate from 1-deoxy-D-xylulose 5-phosphate: step 1/6.</text>
</comment>